<dbReference type="EMBL" id="CP014327">
    <property type="protein sequence ID" value="AML51031.1"/>
    <property type="molecule type" value="Genomic_DNA"/>
</dbReference>
<dbReference type="Proteomes" id="UP000070371">
    <property type="component" value="Chromosome"/>
</dbReference>
<evidence type="ECO:0000313" key="4">
    <source>
        <dbReference type="Proteomes" id="UP000070371"/>
    </source>
</evidence>
<dbReference type="AlphaFoldDB" id="A0A126UY90"/>
<feature type="domain" description="Flagellar protein FlgJ N-terminal" evidence="2">
    <location>
        <begin position="51"/>
        <end position="88"/>
    </location>
</feature>
<evidence type="ECO:0000313" key="3">
    <source>
        <dbReference type="EMBL" id="AML51031.1"/>
    </source>
</evidence>
<proteinExistence type="predicted"/>
<gene>
    <name evidence="3" type="ORF">RC74_06860</name>
</gene>
<feature type="region of interest" description="Disordered" evidence="1">
    <location>
        <begin position="1"/>
        <end position="23"/>
    </location>
</feature>
<protein>
    <recommendedName>
        <fullName evidence="2">Flagellar protein FlgJ N-terminal domain-containing protein</fullName>
    </recommendedName>
</protein>
<sequence length="97" mass="10300">MSDLIAPTFSQNRTNPKPLSSEDTKLMDAAKKLEASFLAEMLKSAGFGKSRENLGGGAGEDQFGSFLVQAQAEAMVEKGGIGLAQSLFEALKESENE</sequence>
<name>A0A126UY90_9RHOB</name>
<dbReference type="Pfam" id="PF10135">
    <property type="entry name" value="Rod-binding"/>
    <property type="match status" value="1"/>
</dbReference>
<dbReference type="STRING" id="1579316.RC74_06860"/>
<dbReference type="OrthoDB" id="7690273at2"/>
<accession>A0A126UY90</accession>
<dbReference type="KEGG" id="hat:RC74_06860"/>
<feature type="compositionally biased region" description="Polar residues" evidence="1">
    <location>
        <begin position="8"/>
        <end position="18"/>
    </location>
</feature>
<keyword evidence="4" id="KW-1185">Reference proteome</keyword>
<reference evidence="3 4" key="1">
    <citation type="submission" date="2016-02" db="EMBL/GenBank/DDBJ databases">
        <title>Complete genome sequence of Halocynthiibacter arcticus PAMC 20958t from arctic marine sediment.</title>
        <authorList>
            <person name="Lee Y.M."/>
            <person name="Baek K."/>
            <person name="Lee H.K."/>
            <person name="Shin S.C."/>
        </authorList>
    </citation>
    <scope>NUCLEOTIDE SEQUENCE [LARGE SCALE GENOMIC DNA]</scope>
    <source>
        <strain evidence="3">PAMC 20958</strain>
    </source>
</reference>
<organism evidence="3 4">
    <name type="scientific">Falsihalocynthiibacter arcticus</name>
    <dbReference type="NCBI Taxonomy" id="1579316"/>
    <lineage>
        <taxon>Bacteria</taxon>
        <taxon>Pseudomonadati</taxon>
        <taxon>Pseudomonadota</taxon>
        <taxon>Alphaproteobacteria</taxon>
        <taxon>Rhodobacterales</taxon>
        <taxon>Roseobacteraceae</taxon>
        <taxon>Falsihalocynthiibacter</taxon>
    </lineage>
</organism>
<evidence type="ECO:0000259" key="2">
    <source>
        <dbReference type="Pfam" id="PF10135"/>
    </source>
</evidence>
<dbReference type="InterPro" id="IPR019301">
    <property type="entry name" value="Flagellar_prot_FlgJ_N"/>
</dbReference>
<evidence type="ECO:0000256" key="1">
    <source>
        <dbReference type="SAM" id="MobiDB-lite"/>
    </source>
</evidence>